<comment type="pathway">
    <text evidence="2">Lipid metabolism; sphingolipid metabolism.</text>
</comment>
<dbReference type="AlphaFoldDB" id="A0A6P8PLJ4"/>
<gene>
    <name evidence="17" type="primary">ACER2</name>
</gene>
<feature type="binding site" evidence="13">
    <location>
        <position position="53"/>
    </location>
    <ligand>
        <name>Ca(2+)</name>
        <dbReference type="ChEBI" id="CHEBI:29108"/>
    </ligand>
</feature>
<dbReference type="Pfam" id="PF05875">
    <property type="entry name" value="Ceramidase"/>
    <property type="match status" value="1"/>
</dbReference>
<feature type="transmembrane region" description="Helical" evidence="15">
    <location>
        <begin position="206"/>
        <end position="225"/>
    </location>
</feature>
<evidence type="ECO:0000256" key="9">
    <source>
        <dbReference type="ARBA" id="ARBA00023136"/>
    </source>
</evidence>
<comment type="pathway">
    <text evidence="3">Sphingolipid metabolism.</text>
</comment>
<evidence type="ECO:0000256" key="5">
    <source>
        <dbReference type="ARBA" id="ARBA00022692"/>
    </source>
</evidence>
<feature type="transmembrane region" description="Helical" evidence="15">
    <location>
        <begin position="97"/>
        <end position="115"/>
    </location>
</feature>
<evidence type="ECO:0000256" key="3">
    <source>
        <dbReference type="ARBA" id="ARBA00004991"/>
    </source>
</evidence>
<feature type="transmembrane region" description="Helical" evidence="15">
    <location>
        <begin position="180"/>
        <end position="199"/>
    </location>
</feature>
<reference evidence="17" key="1">
    <citation type="submission" date="2025-08" db="UniProtKB">
        <authorList>
            <consortium name="RefSeq"/>
        </authorList>
    </citation>
    <scope>IDENTIFICATION</scope>
</reference>
<dbReference type="GO" id="GO:0017040">
    <property type="term" value="F:N-acylsphingosine amidohydrolase activity"/>
    <property type="evidence" value="ECO:0007669"/>
    <property type="project" value="UniProtKB-EC"/>
</dbReference>
<keyword evidence="14" id="KW-0862">Zinc</keyword>
<dbReference type="Proteomes" id="UP000515159">
    <property type="component" value="Chromosome 1"/>
</dbReference>
<feature type="binding site" evidence="13">
    <location>
        <position position="55"/>
    </location>
    <ligand>
        <name>Ca(2+)</name>
        <dbReference type="ChEBI" id="CHEBI:29108"/>
    </ligand>
</feature>
<dbReference type="EC" id="3.5.1.-" evidence="15"/>
<dbReference type="UniPathway" id="UPA00222"/>
<feature type="binding site" evidence="14">
    <location>
        <position position="114"/>
    </location>
    <ligand>
        <name>Zn(2+)</name>
        <dbReference type="ChEBI" id="CHEBI:29105"/>
        <note>catalytic</note>
    </ligand>
</feature>
<evidence type="ECO:0000256" key="11">
    <source>
        <dbReference type="ARBA" id="ARBA00048323"/>
    </source>
</evidence>
<dbReference type="GO" id="GO:0046514">
    <property type="term" value="P:ceramide catabolic process"/>
    <property type="evidence" value="ECO:0007669"/>
    <property type="project" value="TreeGrafter"/>
</dbReference>
<dbReference type="GO" id="GO:0046512">
    <property type="term" value="P:sphingosine biosynthetic process"/>
    <property type="evidence" value="ECO:0007669"/>
    <property type="project" value="TreeGrafter"/>
</dbReference>
<sequence>MSRKTGAPRGASGSCSELPLPPLLLLPSVLSRMSSLQFWEQLRAGSSEVDWCEDNYRIVGSIAEFYNTISNILFFVLPPMCMYLFRQYATCFNSGIYLIWALFVVVGIGSVYFHATLSFIGQMLDELSILWVLMSAFAMWFPRRYMPRAFRNARWRFKAIVGVLSGITTCLAFIKPAINSISLMTLGVPCTVLLITELKRCENARVYKLGLLAGLWWTLALLCWISDKAFCEMWSSFNFPYLHCVWHILICLASYLGCVCFAYFDAVSEIPEQGPVIKFWPSEKWAFIGVPYVSFLCAQKKSSMKIT</sequence>
<keyword evidence="13" id="KW-0479">Metal-binding</keyword>
<protein>
    <recommendedName>
        <fullName evidence="15">Alkaline ceramidase</fullName>
        <ecNumber evidence="15">3.5.1.-</ecNumber>
    </recommendedName>
</protein>
<keyword evidence="15" id="KW-0443">Lipid metabolism</keyword>
<dbReference type="KEGG" id="gsh:117348025"/>
<dbReference type="PANTHER" id="PTHR46139:SF1">
    <property type="entry name" value="ALKALINE CERAMIDASE 2"/>
    <property type="match status" value="1"/>
</dbReference>
<proteinExistence type="inferred from homology"/>
<feature type="binding site" evidence="13">
    <location>
        <position position="51"/>
    </location>
    <ligand>
        <name>Ca(2+)</name>
        <dbReference type="ChEBI" id="CHEBI:29108"/>
    </ligand>
</feature>
<comment type="caution">
    <text evidence="15">Lacks conserved residue(s) required for the propagation of feature annotation.</text>
</comment>
<evidence type="ECO:0000256" key="2">
    <source>
        <dbReference type="ARBA" id="ARBA00004760"/>
    </source>
</evidence>
<dbReference type="InterPro" id="IPR008901">
    <property type="entry name" value="ACER"/>
</dbReference>
<evidence type="ECO:0000313" key="16">
    <source>
        <dbReference type="Proteomes" id="UP000515159"/>
    </source>
</evidence>
<evidence type="ECO:0000256" key="10">
    <source>
        <dbReference type="ARBA" id="ARBA00047401"/>
    </source>
</evidence>
<feature type="transmembrane region" description="Helical" evidence="15">
    <location>
        <begin position="127"/>
        <end position="143"/>
    </location>
</feature>
<keyword evidence="5 15" id="KW-0812">Transmembrane</keyword>
<evidence type="ECO:0000256" key="7">
    <source>
        <dbReference type="ARBA" id="ARBA00022919"/>
    </source>
</evidence>
<evidence type="ECO:0000256" key="12">
    <source>
        <dbReference type="ARBA" id="ARBA00049511"/>
    </source>
</evidence>
<accession>A0A6P8PLJ4</accession>
<comment type="similarity">
    <text evidence="4 15">Belongs to the alkaline ceramidase family.</text>
</comment>
<keyword evidence="8 15" id="KW-1133">Transmembrane helix</keyword>
<comment type="cofactor">
    <cofactor evidence="14">
        <name>Zn(2+)</name>
        <dbReference type="ChEBI" id="CHEBI:29105"/>
    </cofactor>
</comment>
<dbReference type="FunCoup" id="A0A6P8PLJ4">
    <property type="interactions" value="899"/>
</dbReference>
<keyword evidence="7" id="KW-0746">Sphingolipid metabolism</keyword>
<feature type="binding site" evidence="13">
    <location>
        <position position="50"/>
    </location>
    <ligand>
        <name>Ca(2+)</name>
        <dbReference type="ChEBI" id="CHEBI:29108"/>
    </ligand>
</feature>
<evidence type="ECO:0000256" key="6">
    <source>
        <dbReference type="ARBA" id="ARBA00022801"/>
    </source>
</evidence>
<evidence type="ECO:0000256" key="4">
    <source>
        <dbReference type="ARBA" id="ARBA00009780"/>
    </source>
</evidence>
<comment type="subcellular location">
    <subcellularLocation>
        <location evidence="1">Membrane</location>
        <topology evidence="1">Multi-pass membrane protein</topology>
    </subcellularLocation>
</comment>
<evidence type="ECO:0000256" key="14">
    <source>
        <dbReference type="PIRSR" id="PIRSR608901-2"/>
    </source>
</evidence>
<dbReference type="PANTHER" id="PTHR46139">
    <property type="entry name" value="ALKALINE CERAMIDASE"/>
    <property type="match status" value="1"/>
</dbReference>
<dbReference type="GO" id="GO:0046872">
    <property type="term" value="F:metal ion binding"/>
    <property type="evidence" value="ECO:0007669"/>
    <property type="project" value="UniProtKB-KW"/>
</dbReference>
<dbReference type="CTD" id="340485"/>
<comment type="catalytic activity">
    <reaction evidence="12">
        <text>an N-acylsphinganine + H2O = sphinganine + a fatty acid</text>
        <dbReference type="Rhea" id="RHEA:33551"/>
        <dbReference type="ChEBI" id="CHEBI:15377"/>
        <dbReference type="ChEBI" id="CHEBI:28868"/>
        <dbReference type="ChEBI" id="CHEBI:31488"/>
        <dbReference type="ChEBI" id="CHEBI:57817"/>
    </reaction>
    <physiologicalReaction direction="left-to-right" evidence="12">
        <dbReference type="Rhea" id="RHEA:33552"/>
    </physiologicalReaction>
</comment>
<evidence type="ECO:0000256" key="1">
    <source>
        <dbReference type="ARBA" id="ARBA00004141"/>
    </source>
</evidence>
<comment type="catalytic activity">
    <reaction evidence="11">
        <text>an N-acylsphing-4-enine + H2O = sphing-4-enine + a fatty acid</text>
        <dbReference type="Rhea" id="RHEA:20856"/>
        <dbReference type="ChEBI" id="CHEBI:15377"/>
        <dbReference type="ChEBI" id="CHEBI:28868"/>
        <dbReference type="ChEBI" id="CHEBI:52639"/>
        <dbReference type="ChEBI" id="CHEBI:57756"/>
        <dbReference type="EC" id="3.5.1.23"/>
    </reaction>
    <physiologicalReaction direction="left-to-right" evidence="11">
        <dbReference type="Rhea" id="RHEA:20857"/>
    </physiologicalReaction>
</comment>
<dbReference type="OrthoDB" id="187171at2759"/>
<evidence type="ECO:0000256" key="8">
    <source>
        <dbReference type="ARBA" id="ARBA00022989"/>
    </source>
</evidence>
<dbReference type="GeneID" id="117348025"/>
<evidence type="ECO:0000313" key="17">
    <source>
        <dbReference type="RefSeq" id="XP_033775508.1"/>
    </source>
</evidence>
<comment type="function">
    <text evidence="15">Hydrolyzes the sphingolipid ceramide into sphingosine and free fatty acid.</text>
</comment>
<evidence type="ECO:0000256" key="15">
    <source>
        <dbReference type="RuleBase" id="RU364079"/>
    </source>
</evidence>
<name>A0A6P8PLJ4_GEOSA</name>
<feature type="binding site" evidence="14">
    <location>
        <position position="247"/>
    </location>
    <ligand>
        <name>Zn(2+)</name>
        <dbReference type="ChEBI" id="CHEBI:29105"/>
        <note>catalytic</note>
    </ligand>
</feature>
<keyword evidence="6 15" id="KW-0378">Hydrolase</keyword>
<dbReference type="RefSeq" id="XP_033775508.1">
    <property type="nucleotide sequence ID" value="XM_033919617.1"/>
</dbReference>
<organism evidence="16 17">
    <name type="scientific">Geotrypetes seraphini</name>
    <name type="common">Gaboon caecilian</name>
    <name type="synonym">Caecilia seraphini</name>
    <dbReference type="NCBI Taxonomy" id="260995"/>
    <lineage>
        <taxon>Eukaryota</taxon>
        <taxon>Metazoa</taxon>
        <taxon>Chordata</taxon>
        <taxon>Craniata</taxon>
        <taxon>Vertebrata</taxon>
        <taxon>Euteleostomi</taxon>
        <taxon>Amphibia</taxon>
        <taxon>Gymnophiona</taxon>
        <taxon>Geotrypetes</taxon>
    </lineage>
</organism>
<keyword evidence="13" id="KW-0106">Calcium</keyword>
<comment type="catalytic activity">
    <reaction evidence="10">
        <text>N-(9Z-octadecenoyl)-sphing-4-enine + H2O = sphing-4-enine + (9Z)-octadecenoate</text>
        <dbReference type="Rhea" id="RHEA:41299"/>
        <dbReference type="ChEBI" id="CHEBI:15377"/>
        <dbReference type="ChEBI" id="CHEBI:30823"/>
        <dbReference type="ChEBI" id="CHEBI:57756"/>
        <dbReference type="ChEBI" id="CHEBI:77996"/>
    </reaction>
    <physiologicalReaction direction="left-to-right" evidence="10">
        <dbReference type="Rhea" id="RHEA:41300"/>
    </physiologicalReaction>
</comment>
<feature type="binding site" evidence="14">
    <location>
        <position position="243"/>
    </location>
    <ligand>
        <name>Zn(2+)</name>
        <dbReference type="ChEBI" id="CHEBI:29105"/>
        <note>catalytic</note>
    </ligand>
</feature>
<dbReference type="GO" id="GO:0000139">
    <property type="term" value="C:Golgi membrane"/>
    <property type="evidence" value="ECO:0007669"/>
    <property type="project" value="TreeGrafter"/>
</dbReference>
<dbReference type="InParanoid" id="A0A6P8PLJ4"/>
<feature type="transmembrane region" description="Helical" evidence="15">
    <location>
        <begin position="245"/>
        <end position="264"/>
    </location>
</feature>
<keyword evidence="9 15" id="KW-0472">Membrane</keyword>
<feature type="binding site" evidence="13">
    <location>
        <position position="64"/>
    </location>
    <ligand>
        <name>Ca(2+)</name>
        <dbReference type="ChEBI" id="CHEBI:29108"/>
    </ligand>
</feature>
<evidence type="ECO:0000256" key="13">
    <source>
        <dbReference type="PIRSR" id="PIRSR608901-1"/>
    </source>
</evidence>
<feature type="transmembrane region" description="Helical" evidence="15">
    <location>
        <begin position="155"/>
        <end position="174"/>
    </location>
</feature>
<keyword evidence="16" id="KW-1185">Reference proteome</keyword>